<dbReference type="InterPro" id="IPR036291">
    <property type="entry name" value="NAD(P)-bd_dom_sf"/>
</dbReference>
<evidence type="ECO:0000313" key="3">
    <source>
        <dbReference type="EMBL" id="KAJ3569332.1"/>
    </source>
</evidence>
<feature type="region of interest" description="Disordered" evidence="2">
    <location>
        <begin position="106"/>
        <end position="130"/>
    </location>
</feature>
<reference evidence="3" key="1">
    <citation type="submission" date="2022-07" db="EMBL/GenBank/DDBJ databases">
        <title>Genome Sequence of Leucocoprinus birnbaumii.</title>
        <authorList>
            <person name="Buettner E."/>
        </authorList>
    </citation>
    <scope>NUCLEOTIDE SEQUENCE</scope>
    <source>
        <strain evidence="3">VT141</strain>
    </source>
</reference>
<organism evidence="3 4">
    <name type="scientific">Leucocoprinus birnbaumii</name>
    <dbReference type="NCBI Taxonomy" id="56174"/>
    <lineage>
        <taxon>Eukaryota</taxon>
        <taxon>Fungi</taxon>
        <taxon>Dikarya</taxon>
        <taxon>Basidiomycota</taxon>
        <taxon>Agaricomycotina</taxon>
        <taxon>Agaricomycetes</taxon>
        <taxon>Agaricomycetidae</taxon>
        <taxon>Agaricales</taxon>
        <taxon>Agaricineae</taxon>
        <taxon>Agaricaceae</taxon>
        <taxon>Leucocoprinus</taxon>
    </lineage>
</organism>
<dbReference type="Gene3D" id="3.40.50.720">
    <property type="entry name" value="NAD(P)-binding Rossmann-like Domain"/>
    <property type="match status" value="1"/>
</dbReference>
<dbReference type="InterPro" id="IPR002347">
    <property type="entry name" value="SDR_fam"/>
</dbReference>
<keyword evidence="4" id="KW-1185">Reference proteome</keyword>
<dbReference type="Proteomes" id="UP001213000">
    <property type="component" value="Unassembled WGS sequence"/>
</dbReference>
<dbReference type="AlphaFoldDB" id="A0AAD5VTX1"/>
<evidence type="ECO:0000256" key="2">
    <source>
        <dbReference type="SAM" id="MobiDB-lite"/>
    </source>
</evidence>
<dbReference type="GO" id="GO:0016491">
    <property type="term" value="F:oxidoreductase activity"/>
    <property type="evidence" value="ECO:0007669"/>
    <property type="project" value="TreeGrafter"/>
</dbReference>
<proteinExistence type="inferred from homology"/>
<evidence type="ECO:0000256" key="1">
    <source>
        <dbReference type="ARBA" id="ARBA00006484"/>
    </source>
</evidence>
<dbReference type="GO" id="GO:0005737">
    <property type="term" value="C:cytoplasm"/>
    <property type="evidence" value="ECO:0007669"/>
    <property type="project" value="TreeGrafter"/>
</dbReference>
<dbReference type="PANTHER" id="PTHR43544">
    <property type="entry name" value="SHORT-CHAIN DEHYDROGENASE/REDUCTASE"/>
    <property type="match status" value="1"/>
</dbReference>
<dbReference type="Pfam" id="PF00106">
    <property type="entry name" value="adh_short"/>
    <property type="match status" value="2"/>
</dbReference>
<dbReference type="SUPFAM" id="SSF51735">
    <property type="entry name" value="NAD(P)-binding Rossmann-fold domains"/>
    <property type="match status" value="1"/>
</dbReference>
<sequence>MRYTSIVASIKTYLATLGDRAPLGTTAERDDADARDQSTIQIAEAIPHHLIPSMDDLHSSLKVLRYLQLPHIQQTVIQSDPTLNSSATMEGIERIMSLVQSQLDRHSAASRAGSNGSTPGPVDSERDTRGWDGIGARKTCYICRFFITSSHPLYPSVCHPCGEFNISSSKISLPPSLDLHGKTAAVTGGRINLGFHTALRLLRCGAHVIVTTRYPQDARTKYLEEKDHEEWDARLRIVGADFRSAKDVFDLVAEIKEILKTWDLAKLDILVNNAAQTLTDTLEKEQGNIRRERILLESSKVDVNRGNIQPLVAETQYQPRVRGGHDTHYITNEQTQRLVDDGSSPRAEEEHNSFQVTKAFKSSWVQGISDIPYEDVISAHSVNTFVPFILLRELLPLLKGSSSRTPHATRPVGYVINVSSREGIPERNAGAGAKSGHHVHTNMSKAALNMLTETEAAKTWKKDKIAINAVDPGYMSADPMWMEMVGRVGQDCPISWEDGAARILWPVAKGEVDNVAIWGKFLKHFTQIDVNRWG</sequence>
<dbReference type="InterPro" id="IPR051468">
    <property type="entry name" value="Fungal_SecMetab_SDRs"/>
</dbReference>
<name>A0AAD5VTX1_9AGAR</name>
<accession>A0AAD5VTX1</accession>
<dbReference type="CDD" id="cd05233">
    <property type="entry name" value="SDR_c"/>
    <property type="match status" value="1"/>
</dbReference>
<gene>
    <name evidence="3" type="ORF">NP233_g5119</name>
</gene>
<dbReference type="PANTHER" id="PTHR43544:SF2">
    <property type="entry name" value="OXIDOREDUCTASE"/>
    <property type="match status" value="1"/>
</dbReference>
<comment type="caution">
    <text evidence="3">The sequence shown here is derived from an EMBL/GenBank/DDBJ whole genome shotgun (WGS) entry which is preliminary data.</text>
</comment>
<comment type="similarity">
    <text evidence="1">Belongs to the short-chain dehydrogenases/reductases (SDR) family.</text>
</comment>
<evidence type="ECO:0000313" key="4">
    <source>
        <dbReference type="Proteomes" id="UP001213000"/>
    </source>
</evidence>
<dbReference type="EMBL" id="JANIEX010000294">
    <property type="protein sequence ID" value="KAJ3569332.1"/>
    <property type="molecule type" value="Genomic_DNA"/>
</dbReference>
<protein>
    <submittedName>
        <fullName evidence="3">Uncharacterized protein</fullName>
    </submittedName>
</protein>